<feature type="signal peptide" evidence="1">
    <location>
        <begin position="1"/>
        <end position="19"/>
    </location>
</feature>
<keyword evidence="3" id="KW-1185">Reference proteome</keyword>
<protein>
    <recommendedName>
        <fullName evidence="4">Antifungal protein</fullName>
    </recommendedName>
</protein>
<sequence length="105" mass="11494">MKVSSLVVLFASTITGVAAIALPGVSDNTSLKPRAGELFKREICIIENGYSCHYKDGYCVWHKCRFSCSCPATVNQPSDGDKTPHDQALVHKRCIKYDKSPCAKS</sequence>
<evidence type="ECO:0000256" key="1">
    <source>
        <dbReference type="SAM" id="SignalP"/>
    </source>
</evidence>
<proteinExistence type="predicted"/>
<organism evidence="2 3">
    <name type="scientific">Rhynchosporium secalis</name>
    <name type="common">Barley scald fungus</name>
    <dbReference type="NCBI Taxonomy" id="38038"/>
    <lineage>
        <taxon>Eukaryota</taxon>
        <taxon>Fungi</taxon>
        <taxon>Dikarya</taxon>
        <taxon>Ascomycota</taxon>
        <taxon>Pezizomycotina</taxon>
        <taxon>Leotiomycetes</taxon>
        <taxon>Helotiales</taxon>
        <taxon>Ploettnerulaceae</taxon>
        <taxon>Rhynchosporium</taxon>
    </lineage>
</organism>
<keyword evidence="1" id="KW-0732">Signal</keyword>
<dbReference type="EMBL" id="FJVC01000619">
    <property type="protein sequence ID" value="CZT52741.1"/>
    <property type="molecule type" value="Genomic_DNA"/>
</dbReference>
<name>A0A1E1MUK1_RHYSE</name>
<evidence type="ECO:0008006" key="4">
    <source>
        <dbReference type="Google" id="ProtNLM"/>
    </source>
</evidence>
<evidence type="ECO:0000313" key="3">
    <source>
        <dbReference type="Proteomes" id="UP000177625"/>
    </source>
</evidence>
<accession>A0A1E1MUK1</accession>
<evidence type="ECO:0000313" key="2">
    <source>
        <dbReference type="EMBL" id="CZT52741.1"/>
    </source>
</evidence>
<dbReference type="Proteomes" id="UP000177625">
    <property type="component" value="Unassembled WGS sequence"/>
</dbReference>
<gene>
    <name evidence="2" type="ORF">RSE6_14105</name>
</gene>
<feature type="chain" id="PRO_5009448733" description="Antifungal protein" evidence="1">
    <location>
        <begin position="20"/>
        <end position="105"/>
    </location>
</feature>
<dbReference type="AlphaFoldDB" id="A0A1E1MUK1"/>
<reference evidence="3" key="1">
    <citation type="submission" date="2016-03" db="EMBL/GenBank/DDBJ databases">
        <authorList>
            <person name="Guldener U."/>
        </authorList>
    </citation>
    <scope>NUCLEOTIDE SEQUENCE [LARGE SCALE GENOMIC DNA]</scope>
</reference>